<dbReference type="Gene3D" id="3.30.70.330">
    <property type="match status" value="1"/>
</dbReference>
<evidence type="ECO:0000256" key="4">
    <source>
        <dbReference type="ARBA" id="ARBA00022980"/>
    </source>
</evidence>
<dbReference type="SUPFAM" id="SSF54189">
    <property type="entry name" value="Ribosomal proteins S24e, L23 and L15e"/>
    <property type="match status" value="1"/>
</dbReference>
<evidence type="ECO:0000256" key="1">
    <source>
        <dbReference type="ARBA" id="ARBA00006700"/>
    </source>
</evidence>
<organism evidence="8 9">
    <name type="scientific">Candidatus Liptonbacteria bacterium RIFCSPLOWO2_01_FULL_52_25</name>
    <dbReference type="NCBI Taxonomy" id="1798650"/>
    <lineage>
        <taxon>Bacteria</taxon>
        <taxon>Candidatus Liptoniibacteriota</taxon>
    </lineage>
</organism>
<evidence type="ECO:0000313" key="8">
    <source>
        <dbReference type="EMBL" id="OGY99267.1"/>
    </source>
</evidence>
<dbReference type="GO" id="GO:0003735">
    <property type="term" value="F:structural constituent of ribosome"/>
    <property type="evidence" value="ECO:0007669"/>
    <property type="project" value="InterPro"/>
</dbReference>
<dbReference type="GO" id="GO:0019843">
    <property type="term" value="F:rRNA binding"/>
    <property type="evidence" value="ECO:0007669"/>
    <property type="project" value="UniProtKB-UniRule"/>
</dbReference>
<dbReference type="Proteomes" id="UP000178880">
    <property type="component" value="Unassembled WGS sequence"/>
</dbReference>
<evidence type="ECO:0000256" key="2">
    <source>
        <dbReference type="ARBA" id="ARBA00022730"/>
    </source>
</evidence>
<comment type="caution">
    <text evidence="8">The sequence shown here is derived from an EMBL/GenBank/DDBJ whole genome shotgun (WGS) entry which is preliminary data.</text>
</comment>
<dbReference type="PANTHER" id="PTHR11620">
    <property type="entry name" value="60S RIBOSOMAL PROTEIN L23A"/>
    <property type="match status" value="1"/>
</dbReference>
<evidence type="ECO:0000256" key="7">
    <source>
        <dbReference type="RuleBase" id="RU003934"/>
    </source>
</evidence>
<comment type="similarity">
    <text evidence="1 6 7">Belongs to the universal ribosomal protein uL23 family.</text>
</comment>
<sequence length="91" mass="10423">MSDTFIIKKPWITEQSTDLSKIGQYVFIVQKNATKPEVKKAIHEIYKVDVTAVNIVNRPAKQKRMGQRYGTQQGYKKAIVTLKKGQKIDLT</sequence>
<dbReference type="HAMAP" id="MF_01369_B">
    <property type="entry name" value="Ribosomal_uL23_B"/>
    <property type="match status" value="1"/>
</dbReference>
<evidence type="ECO:0000256" key="5">
    <source>
        <dbReference type="ARBA" id="ARBA00023274"/>
    </source>
</evidence>
<dbReference type="InterPro" id="IPR012677">
    <property type="entry name" value="Nucleotide-bd_a/b_plait_sf"/>
</dbReference>
<dbReference type="GO" id="GO:1990904">
    <property type="term" value="C:ribonucleoprotein complex"/>
    <property type="evidence" value="ECO:0007669"/>
    <property type="project" value="UniProtKB-KW"/>
</dbReference>
<comment type="function">
    <text evidence="6">One of the early assembly proteins it binds 23S rRNA. One of the proteins that surrounds the polypeptide exit tunnel on the outside of the ribosome. Forms the main docking site for trigger factor binding to the ribosome.</text>
</comment>
<evidence type="ECO:0000313" key="9">
    <source>
        <dbReference type="Proteomes" id="UP000178880"/>
    </source>
</evidence>
<dbReference type="InterPro" id="IPR013025">
    <property type="entry name" value="Ribosomal_uL23-like"/>
</dbReference>
<protein>
    <recommendedName>
        <fullName evidence="6">Large ribosomal subunit protein uL23</fullName>
    </recommendedName>
</protein>
<dbReference type="InterPro" id="IPR012678">
    <property type="entry name" value="Ribosomal_uL23/eL15/eS24_sf"/>
</dbReference>
<dbReference type="Pfam" id="PF00276">
    <property type="entry name" value="Ribosomal_L23"/>
    <property type="match status" value="1"/>
</dbReference>
<dbReference type="NCBIfam" id="NF004363">
    <property type="entry name" value="PRK05738.2-4"/>
    <property type="match status" value="1"/>
</dbReference>
<dbReference type="PROSITE" id="PS00050">
    <property type="entry name" value="RIBOSOMAL_L23"/>
    <property type="match status" value="1"/>
</dbReference>
<name>A0A1G2CFS1_9BACT</name>
<dbReference type="AlphaFoldDB" id="A0A1G2CFS1"/>
<keyword evidence="3 6" id="KW-0694">RNA-binding</keyword>
<accession>A0A1G2CFS1</accession>
<keyword evidence="2 6" id="KW-0699">rRNA-binding</keyword>
<dbReference type="FunFam" id="3.30.70.330:FF:000001">
    <property type="entry name" value="50S ribosomal protein L23"/>
    <property type="match status" value="1"/>
</dbReference>
<dbReference type="GO" id="GO:0005840">
    <property type="term" value="C:ribosome"/>
    <property type="evidence" value="ECO:0007669"/>
    <property type="project" value="UniProtKB-KW"/>
</dbReference>
<dbReference type="EMBL" id="MHLA01000017">
    <property type="protein sequence ID" value="OGY99267.1"/>
    <property type="molecule type" value="Genomic_DNA"/>
</dbReference>
<gene>
    <name evidence="6" type="primary">rplW</name>
    <name evidence="8" type="ORF">A2945_04825</name>
</gene>
<evidence type="ECO:0000256" key="6">
    <source>
        <dbReference type="HAMAP-Rule" id="MF_01369"/>
    </source>
</evidence>
<comment type="subunit">
    <text evidence="6">Part of the 50S ribosomal subunit. Contacts protein L29, and trigger factor when it is bound to the ribosome.</text>
</comment>
<evidence type="ECO:0000256" key="3">
    <source>
        <dbReference type="ARBA" id="ARBA00022884"/>
    </source>
</evidence>
<keyword evidence="4 6" id="KW-0689">Ribosomal protein</keyword>
<dbReference type="GO" id="GO:0006412">
    <property type="term" value="P:translation"/>
    <property type="evidence" value="ECO:0007669"/>
    <property type="project" value="UniProtKB-UniRule"/>
</dbReference>
<keyword evidence="5 6" id="KW-0687">Ribonucleoprotein</keyword>
<dbReference type="InterPro" id="IPR001014">
    <property type="entry name" value="Ribosomal_uL23_CS"/>
</dbReference>
<dbReference type="STRING" id="1798650.A2945_04825"/>
<proteinExistence type="inferred from homology"/>
<reference evidence="8 9" key="1">
    <citation type="journal article" date="2016" name="Nat. Commun.">
        <title>Thousands of microbial genomes shed light on interconnected biogeochemical processes in an aquifer system.</title>
        <authorList>
            <person name="Anantharaman K."/>
            <person name="Brown C.T."/>
            <person name="Hug L.A."/>
            <person name="Sharon I."/>
            <person name="Castelle C.J."/>
            <person name="Probst A.J."/>
            <person name="Thomas B.C."/>
            <person name="Singh A."/>
            <person name="Wilkins M.J."/>
            <person name="Karaoz U."/>
            <person name="Brodie E.L."/>
            <person name="Williams K.H."/>
            <person name="Hubbard S.S."/>
            <person name="Banfield J.F."/>
        </authorList>
    </citation>
    <scope>NUCLEOTIDE SEQUENCE [LARGE SCALE GENOMIC DNA]</scope>
</reference>